<evidence type="ECO:0000313" key="1">
    <source>
        <dbReference type="EMBL" id="GBC63164.1"/>
    </source>
</evidence>
<evidence type="ECO:0000313" key="2">
    <source>
        <dbReference type="Proteomes" id="UP000288096"/>
    </source>
</evidence>
<evidence type="ECO:0008006" key="3">
    <source>
        <dbReference type="Google" id="ProtNLM"/>
    </source>
</evidence>
<organism evidence="1 2">
    <name type="scientific">Desulfonema ishimotonii</name>
    <dbReference type="NCBI Taxonomy" id="45657"/>
    <lineage>
        <taxon>Bacteria</taxon>
        <taxon>Pseudomonadati</taxon>
        <taxon>Thermodesulfobacteriota</taxon>
        <taxon>Desulfobacteria</taxon>
        <taxon>Desulfobacterales</taxon>
        <taxon>Desulfococcaceae</taxon>
        <taxon>Desulfonema</taxon>
    </lineage>
</organism>
<reference evidence="2" key="2">
    <citation type="submission" date="2019-01" db="EMBL/GenBank/DDBJ databases">
        <title>Genome sequence of Desulfonema ishimotonii strain Tokyo 01.</title>
        <authorList>
            <person name="Fukui M."/>
        </authorList>
    </citation>
    <scope>NUCLEOTIDE SEQUENCE [LARGE SCALE GENOMIC DNA]</scope>
    <source>
        <strain evidence="2">Tokyo 01</strain>
    </source>
</reference>
<dbReference type="OrthoDB" id="5418016at2"/>
<proteinExistence type="predicted"/>
<name>A0A401G1S4_9BACT</name>
<keyword evidence="2" id="KW-1185">Reference proteome</keyword>
<reference evidence="2" key="1">
    <citation type="submission" date="2017-11" db="EMBL/GenBank/DDBJ databases">
        <authorList>
            <person name="Watanabe M."/>
            <person name="Kojima H."/>
        </authorList>
    </citation>
    <scope>NUCLEOTIDE SEQUENCE [LARGE SCALE GENOMIC DNA]</scope>
    <source>
        <strain evidence="2">Tokyo 01</strain>
    </source>
</reference>
<accession>A0A401G1S4</accession>
<dbReference type="AlphaFoldDB" id="A0A401G1S4"/>
<gene>
    <name evidence="1" type="ORF">DENIS_4157</name>
</gene>
<dbReference type="EMBL" id="BEXT01000001">
    <property type="protein sequence ID" value="GBC63164.1"/>
    <property type="molecule type" value="Genomic_DNA"/>
</dbReference>
<protein>
    <recommendedName>
        <fullName evidence="3">UspA domain-containing protein</fullName>
    </recommendedName>
</protein>
<dbReference type="Proteomes" id="UP000288096">
    <property type="component" value="Unassembled WGS sequence"/>
</dbReference>
<dbReference type="RefSeq" id="WP_124330273.1">
    <property type="nucleotide sequence ID" value="NZ_BEXT01000001.1"/>
</dbReference>
<comment type="caution">
    <text evidence="1">The sequence shown here is derived from an EMBL/GenBank/DDBJ whole genome shotgun (WGS) entry which is preliminary data.</text>
</comment>
<sequence>MARIFDIIREKLAGKTNHCHHADMRNRSGRTTGVCCPEGERCEQPGKLLVVGRESTFPPEIVGYALDMASRLSYEILALNTAPLSCETFMRFSASRKKVCEDFREISAHNAKIFAGEAAARQIPFEHIIRFSAADEAIAEIRREWDGVEFVISDSAEERQASRPEQEQHVQKPIFVYAMI</sequence>